<dbReference type="Pfam" id="PF00372">
    <property type="entry name" value="Hemocyanin_M"/>
    <property type="match status" value="1"/>
</dbReference>
<evidence type="ECO:0000313" key="3">
    <source>
        <dbReference type="EMBL" id="MCW3484393.1"/>
    </source>
</evidence>
<dbReference type="PANTHER" id="PTHR11511">
    <property type="entry name" value="LARVAL STORAGE PROTEIN/PHENOLOXIDASE"/>
    <property type="match status" value="1"/>
</dbReference>
<dbReference type="InterPro" id="IPR000896">
    <property type="entry name" value="Hemocyanin/hexamerin_mid_dom"/>
</dbReference>
<dbReference type="Proteomes" id="UP001207742">
    <property type="component" value="Unassembled WGS sequence"/>
</dbReference>
<accession>A0ABT3IKE3</accession>
<evidence type="ECO:0000256" key="1">
    <source>
        <dbReference type="ARBA" id="ARBA00022723"/>
    </source>
</evidence>
<protein>
    <recommendedName>
        <fullName evidence="2">Hemocyanin middle domain-containing protein</fullName>
    </recommendedName>
</protein>
<feature type="domain" description="Hemocyanin middle" evidence="2">
    <location>
        <begin position="28"/>
        <end position="75"/>
    </location>
</feature>
<reference evidence="3 4" key="1">
    <citation type="submission" date="2022-10" db="EMBL/GenBank/DDBJ databases">
        <title>Chitinophaga nivalis PC15 sp. nov., isolated from Pyeongchang county, South Korea.</title>
        <authorList>
            <person name="Trinh H.N."/>
        </authorList>
    </citation>
    <scope>NUCLEOTIDE SEQUENCE [LARGE SCALE GENOMIC DNA]</scope>
    <source>
        <strain evidence="3 4">PC14</strain>
    </source>
</reference>
<sequence>MEKKSAGIMIRLSHEEMYGIKGGISIGVTLHEDPGNNILGNIITSNALSVNRDFYGDLHNFGHVAISYIHEPDGSLEQSIDIKLGQ</sequence>
<gene>
    <name evidence="3" type="ORF">OL497_10840</name>
</gene>
<dbReference type="EMBL" id="JAPDNS010000001">
    <property type="protein sequence ID" value="MCW3484393.1"/>
    <property type="molecule type" value="Genomic_DNA"/>
</dbReference>
<evidence type="ECO:0000259" key="2">
    <source>
        <dbReference type="Pfam" id="PF00372"/>
    </source>
</evidence>
<evidence type="ECO:0000313" key="4">
    <source>
        <dbReference type="Proteomes" id="UP001207742"/>
    </source>
</evidence>
<proteinExistence type="predicted"/>
<name>A0ABT3IKE3_9BACT</name>
<dbReference type="RefSeq" id="WP_264729977.1">
    <property type="nucleotide sequence ID" value="NZ_JAPDNR010000001.1"/>
</dbReference>
<keyword evidence="4" id="KW-1185">Reference proteome</keyword>
<dbReference type="SUPFAM" id="SSF48056">
    <property type="entry name" value="Di-copper centre-containing domain"/>
    <property type="match status" value="1"/>
</dbReference>
<dbReference type="InterPro" id="IPR008922">
    <property type="entry name" value="Di-copper_centre_dom_sf"/>
</dbReference>
<keyword evidence="1" id="KW-0479">Metal-binding</keyword>
<dbReference type="PANTHER" id="PTHR11511:SF4">
    <property type="entry name" value="PHENOLOXIDASE 2-RELATED"/>
    <property type="match status" value="1"/>
</dbReference>
<dbReference type="Gene3D" id="1.10.1280.10">
    <property type="entry name" value="Di-copper center containing domain from catechol oxidase"/>
    <property type="match status" value="1"/>
</dbReference>
<comment type="caution">
    <text evidence="3">The sequence shown here is derived from an EMBL/GenBank/DDBJ whole genome shotgun (WGS) entry which is preliminary data.</text>
</comment>
<organism evidence="3 4">
    <name type="scientific">Chitinophaga nivalis</name>
    <dbReference type="NCBI Taxonomy" id="2991709"/>
    <lineage>
        <taxon>Bacteria</taxon>
        <taxon>Pseudomonadati</taxon>
        <taxon>Bacteroidota</taxon>
        <taxon>Chitinophagia</taxon>
        <taxon>Chitinophagales</taxon>
        <taxon>Chitinophagaceae</taxon>
        <taxon>Chitinophaga</taxon>
    </lineage>
</organism>
<dbReference type="InterPro" id="IPR013788">
    <property type="entry name" value="Hemocyanin/hexamerin"/>
</dbReference>